<dbReference type="InterPro" id="IPR036928">
    <property type="entry name" value="AS_sf"/>
</dbReference>
<evidence type="ECO:0000259" key="2">
    <source>
        <dbReference type="Pfam" id="PF01425"/>
    </source>
</evidence>
<dbReference type="EC" id="6.3.5.7" evidence="3"/>
<dbReference type="InterPro" id="IPR000120">
    <property type="entry name" value="Amidase"/>
</dbReference>
<dbReference type="PANTHER" id="PTHR11895">
    <property type="entry name" value="TRANSAMIDASE"/>
    <property type="match status" value="1"/>
</dbReference>
<feature type="domain" description="Amidase" evidence="2">
    <location>
        <begin position="26"/>
        <end position="445"/>
    </location>
</feature>
<evidence type="ECO:0000313" key="4">
    <source>
        <dbReference type="Proteomes" id="UP000526892"/>
    </source>
</evidence>
<proteinExistence type="inferred from homology"/>
<accession>A0A7Z0LQT7</accession>
<gene>
    <name evidence="3" type="primary">gatA</name>
    <name evidence="3" type="ORF">HZS80_04255</name>
</gene>
<keyword evidence="3" id="KW-0808">Transferase</keyword>
<keyword evidence="3" id="KW-0436">Ligase</keyword>
<dbReference type="SUPFAM" id="SSF75304">
    <property type="entry name" value="Amidase signature (AS) enzymes"/>
    <property type="match status" value="1"/>
</dbReference>
<dbReference type="GO" id="GO:0016740">
    <property type="term" value="F:transferase activity"/>
    <property type="evidence" value="ECO:0007669"/>
    <property type="project" value="UniProtKB-KW"/>
</dbReference>
<keyword evidence="4" id="KW-1185">Reference proteome</keyword>
<comment type="caution">
    <text evidence="3">The sequence shown here is derived from an EMBL/GenBank/DDBJ whole genome shotgun (WGS) entry which is preliminary data.</text>
</comment>
<comment type="similarity">
    <text evidence="1">Belongs to the amidase family.</text>
</comment>
<dbReference type="InterPro" id="IPR023631">
    <property type="entry name" value="Amidase_dom"/>
</dbReference>
<dbReference type="PANTHER" id="PTHR11895:SF7">
    <property type="entry name" value="GLUTAMYL-TRNA(GLN) AMIDOTRANSFERASE SUBUNIT A, MITOCHONDRIAL"/>
    <property type="match status" value="1"/>
</dbReference>
<dbReference type="GO" id="GO:0050567">
    <property type="term" value="F:glutaminyl-tRNA synthase (glutamine-hydrolyzing) activity"/>
    <property type="evidence" value="ECO:0007669"/>
    <property type="project" value="UniProtKB-EC"/>
</dbReference>
<reference evidence="3 4" key="1">
    <citation type="journal article" date="2003" name="Extremophiles">
        <title>Halomonas glaciei sp. nov. isolated from fast ice of Adelie Land, Antarctica.</title>
        <authorList>
            <person name="Reddy G.S."/>
            <person name="Raghavan P.U."/>
            <person name="Sarita N.B."/>
            <person name="Prakash J.S."/>
            <person name="Nagesh N."/>
            <person name="Delille D."/>
            <person name="Shivaji S."/>
        </authorList>
    </citation>
    <scope>NUCLEOTIDE SEQUENCE [LARGE SCALE GENOMIC DNA]</scope>
    <source>
        <strain evidence="3 4">DD39</strain>
    </source>
</reference>
<name>A0A7Z0LQT7_9GAMM</name>
<dbReference type="Pfam" id="PF01425">
    <property type="entry name" value="Amidase"/>
    <property type="match status" value="1"/>
</dbReference>
<protein>
    <submittedName>
        <fullName evidence="3">Asp-tRNA(Asn)/Glu-tRNA(Gln) amidotransferase subunit GatA</fullName>
        <ecNumber evidence="3">6.3.5.7</ecNumber>
    </submittedName>
</protein>
<organism evidence="3 4">
    <name type="scientific">Vreelandella glaciei</name>
    <dbReference type="NCBI Taxonomy" id="186761"/>
    <lineage>
        <taxon>Bacteria</taxon>
        <taxon>Pseudomonadati</taxon>
        <taxon>Pseudomonadota</taxon>
        <taxon>Gammaproteobacteria</taxon>
        <taxon>Oceanospirillales</taxon>
        <taxon>Halomonadaceae</taxon>
        <taxon>Vreelandella</taxon>
    </lineage>
</organism>
<evidence type="ECO:0000313" key="3">
    <source>
        <dbReference type="EMBL" id="NYS76940.1"/>
    </source>
</evidence>
<dbReference type="EMBL" id="JACCDE010000004">
    <property type="protein sequence ID" value="NYS76940.1"/>
    <property type="molecule type" value="Genomic_DNA"/>
</dbReference>
<dbReference type="RefSeq" id="WP_045812152.1">
    <property type="nucleotide sequence ID" value="NZ_JACCDE010000004.1"/>
</dbReference>
<dbReference type="InterPro" id="IPR020556">
    <property type="entry name" value="Amidase_CS"/>
</dbReference>
<dbReference type="Gene3D" id="3.90.1300.10">
    <property type="entry name" value="Amidase signature (AS) domain"/>
    <property type="match status" value="1"/>
</dbReference>
<sequence length="466" mass="49488">MSNSPSYWPLHQQVAAIASGDLSARDLVLAYTERLEAYDSQLATHVTLSNSALEEAAAIDKALARGEKLGPLAGACISVKDNYLTHNMPTRAGTDVAEISFPETDSHVVAKLRKAGAIILGKTRMHEFAWGNITPPTRNPWNTQCVPGGSSGGSAAAVAAGLCSAAMGSDTGGSVRIPATLCGTVGLKPTFGLVGRTGIVPHSWSLDHAGPLTRTVTDAALILEALVGSDADDPASLSAPEIRYQPSANPTIKGFRIGVIRNHFSERISADVADNFATVQEWLKHKGVEIQEFDVPNLDYGLGAIFAIELASSSAYHEQALQSGLTSGFQSDVRDLVEMGRLVSAVDYLHAEQLRSELCKDFARIFNTVDLVISPTSPITAWNSGQWELDIEGSLESVLAASWRFTYPFNLTGMPAISVPSGFDGKGLPIGLQIAGPPLSERKVLTFAAAFEAEHPHAEDKPVGFN</sequence>
<dbReference type="PROSITE" id="PS00571">
    <property type="entry name" value="AMIDASES"/>
    <property type="match status" value="1"/>
</dbReference>
<dbReference type="Proteomes" id="UP000526892">
    <property type="component" value="Unassembled WGS sequence"/>
</dbReference>
<evidence type="ECO:0000256" key="1">
    <source>
        <dbReference type="ARBA" id="ARBA00009199"/>
    </source>
</evidence>
<dbReference type="AlphaFoldDB" id="A0A7Z0LQT7"/>